<organism evidence="2">
    <name type="scientific">marine metagenome</name>
    <dbReference type="NCBI Taxonomy" id="408172"/>
    <lineage>
        <taxon>unclassified sequences</taxon>
        <taxon>metagenomes</taxon>
        <taxon>ecological metagenomes</taxon>
    </lineage>
</organism>
<evidence type="ECO:0000256" key="1">
    <source>
        <dbReference type="SAM" id="MobiDB-lite"/>
    </source>
</evidence>
<evidence type="ECO:0000313" key="2">
    <source>
        <dbReference type="EMBL" id="SVD35485.1"/>
    </source>
</evidence>
<feature type="region of interest" description="Disordered" evidence="1">
    <location>
        <begin position="1"/>
        <end position="74"/>
    </location>
</feature>
<dbReference type="AlphaFoldDB" id="A0A382UNU8"/>
<reference evidence="2" key="1">
    <citation type="submission" date="2018-05" db="EMBL/GenBank/DDBJ databases">
        <authorList>
            <person name="Lanie J.A."/>
            <person name="Ng W.-L."/>
            <person name="Kazmierczak K.M."/>
            <person name="Andrzejewski T.M."/>
            <person name="Davidsen T.M."/>
            <person name="Wayne K.J."/>
            <person name="Tettelin H."/>
            <person name="Glass J.I."/>
            <person name="Rusch D."/>
            <person name="Podicherti R."/>
            <person name="Tsui H.-C.T."/>
            <person name="Winkler M.E."/>
        </authorList>
    </citation>
    <scope>NUCLEOTIDE SEQUENCE</scope>
</reference>
<feature type="compositionally biased region" description="Basic and acidic residues" evidence="1">
    <location>
        <begin position="62"/>
        <end position="74"/>
    </location>
</feature>
<dbReference type="EMBL" id="UINC01145389">
    <property type="protein sequence ID" value="SVD35485.1"/>
    <property type="molecule type" value="Genomic_DNA"/>
</dbReference>
<feature type="compositionally biased region" description="Basic and acidic residues" evidence="1">
    <location>
        <begin position="1"/>
        <end position="24"/>
    </location>
</feature>
<sequence length="74" mass="8242">MAKKKTETKPQKKTEKSSKSESKPDSSSSAEGKDTTKDSTTKPKSYSLGERQKPVTNSYRASWDRIFGKGPRES</sequence>
<gene>
    <name evidence="2" type="ORF">METZ01_LOCUS388339</name>
</gene>
<proteinExistence type="predicted"/>
<protein>
    <submittedName>
        <fullName evidence="2">Uncharacterized protein</fullName>
    </submittedName>
</protein>
<accession>A0A382UNU8</accession>
<name>A0A382UNU8_9ZZZZ</name>
<feature type="compositionally biased region" description="Basic and acidic residues" evidence="1">
    <location>
        <begin position="31"/>
        <end position="41"/>
    </location>
</feature>